<accession>A0A0E9SCY9</accession>
<proteinExistence type="predicted"/>
<reference evidence="2" key="1">
    <citation type="submission" date="2014-11" db="EMBL/GenBank/DDBJ databases">
        <authorList>
            <person name="Amaro Gonzalez C."/>
        </authorList>
    </citation>
    <scope>NUCLEOTIDE SEQUENCE</scope>
</reference>
<feature type="region of interest" description="Disordered" evidence="1">
    <location>
        <begin position="1"/>
        <end position="39"/>
    </location>
</feature>
<sequence length="55" mass="6402">MSLHCGWKPKYPKETHADTRRTCKLHTERPRPDLNPSYSAIQCTTMPTITHSYQS</sequence>
<evidence type="ECO:0000313" key="2">
    <source>
        <dbReference type="EMBL" id="JAH39224.1"/>
    </source>
</evidence>
<evidence type="ECO:0000256" key="1">
    <source>
        <dbReference type="SAM" id="MobiDB-lite"/>
    </source>
</evidence>
<reference evidence="2" key="2">
    <citation type="journal article" date="2015" name="Fish Shellfish Immunol.">
        <title>Early steps in the European eel (Anguilla anguilla)-Vibrio vulnificus interaction in the gills: Role of the RtxA13 toxin.</title>
        <authorList>
            <person name="Callol A."/>
            <person name="Pajuelo D."/>
            <person name="Ebbesson L."/>
            <person name="Teles M."/>
            <person name="MacKenzie S."/>
            <person name="Amaro C."/>
        </authorList>
    </citation>
    <scope>NUCLEOTIDE SEQUENCE</scope>
</reference>
<protein>
    <submittedName>
        <fullName evidence="2">Uncharacterized protein</fullName>
    </submittedName>
</protein>
<organism evidence="2">
    <name type="scientific">Anguilla anguilla</name>
    <name type="common">European freshwater eel</name>
    <name type="synonym">Muraena anguilla</name>
    <dbReference type="NCBI Taxonomy" id="7936"/>
    <lineage>
        <taxon>Eukaryota</taxon>
        <taxon>Metazoa</taxon>
        <taxon>Chordata</taxon>
        <taxon>Craniata</taxon>
        <taxon>Vertebrata</taxon>
        <taxon>Euteleostomi</taxon>
        <taxon>Actinopterygii</taxon>
        <taxon>Neopterygii</taxon>
        <taxon>Teleostei</taxon>
        <taxon>Anguilliformes</taxon>
        <taxon>Anguillidae</taxon>
        <taxon>Anguilla</taxon>
    </lineage>
</organism>
<feature type="compositionally biased region" description="Basic and acidic residues" evidence="1">
    <location>
        <begin position="11"/>
        <end position="32"/>
    </location>
</feature>
<dbReference type="EMBL" id="GBXM01069353">
    <property type="protein sequence ID" value="JAH39224.1"/>
    <property type="molecule type" value="Transcribed_RNA"/>
</dbReference>
<name>A0A0E9SCY9_ANGAN</name>
<dbReference type="AlphaFoldDB" id="A0A0E9SCY9"/>